<evidence type="ECO:0000256" key="2">
    <source>
        <dbReference type="SAM" id="Phobius"/>
    </source>
</evidence>
<keyword evidence="4" id="KW-1185">Reference proteome</keyword>
<evidence type="ECO:0000256" key="1">
    <source>
        <dbReference type="SAM" id="MobiDB-lite"/>
    </source>
</evidence>
<evidence type="ECO:0000313" key="4">
    <source>
        <dbReference type="Proteomes" id="UP001595617"/>
    </source>
</evidence>
<feature type="compositionally biased region" description="Basic and acidic residues" evidence="1">
    <location>
        <begin position="48"/>
        <end position="68"/>
    </location>
</feature>
<accession>A0ABV7ZWB5</accession>
<keyword evidence="2" id="KW-0472">Membrane</keyword>
<dbReference type="EMBL" id="JBHRYR010000002">
    <property type="protein sequence ID" value="MFC3852500.1"/>
    <property type="molecule type" value="Genomic_DNA"/>
</dbReference>
<dbReference type="RefSeq" id="WP_380694690.1">
    <property type="nucleotide sequence ID" value="NZ_JBHRYR010000002.1"/>
</dbReference>
<dbReference type="Pfam" id="PF05545">
    <property type="entry name" value="FixQ"/>
    <property type="match status" value="1"/>
</dbReference>
<keyword evidence="2" id="KW-1133">Transmembrane helix</keyword>
<sequence>MDINDLRGLATVFVMAAFIGIALWAYSGKQKKRFEEAANLPFADDDEPTTHTDNVRAERSAPHGEHQQ</sequence>
<dbReference type="InterPro" id="IPR008621">
    <property type="entry name" value="Cbb3-typ_cyt_oxidase_comp"/>
</dbReference>
<comment type="caution">
    <text evidence="3">The sequence shown here is derived from an EMBL/GenBank/DDBJ whole genome shotgun (WGS) entry which is preliminary data.</text>
</comment>
<reference evidence="4" key="1">
    <citation type="journal article" date="2019" name="Int. J. Syst. Evol. Microbiol.">
        <title>The Global Catalogue of Microorganisms (GCM) 10K type strain sequencing project: providing services to taxonomists for standard genome sequencing and annotation.</title>
        <authorList>
            <consortium name="The Broad Institute Genomics Platform"/>
            <consortium name="The Broad Institute Genome Sequencing Center for Infectious Disease"/>
            <person name="Wu L."/>
            <person name="Ma J."/>
        </authorList>
    </citation>
    <scope>NUCLEOTIDE SEQUENCE [LARGE SCALE GENOMIC DNA]</scope>
    <source>
        <strain evidence="4">IBRC 10765</strain>
    </source>
</reference>
<protein>
    <submittedName>
        <fullName evidence="3">Cbb3-type cytochrome oxidase subunit 3</fullName>
    </submittedName>
</protein>
<proteinExistence type="predicted"/>
<feature type="transmembrane region" description="Helical" evidence="2">
    <location>
        <begin position="6"/>
        <end position="26"/>
    </location>
</feature>
<keyword evidence="2" id="KW-0812">Transmembrane</keyword>
<dbReference type="CDD" id="cd01324">
    <property type="entry name" value="cbb3_Oxidase_CcoQ"/>
    <property type="match status" value="1"/>
</dbReference>
<evidence type="ECO:0000313" key="3">
    <source>
        <dbReference type="EMBL" id="MFC3852500.1"/>
    </source>
</evidence>
<name>A0ABV7ZWB5_9GAMM</name>
<dbReference type="Proteomes" id="UP001595617">
    <property type="component" value="Unassembled WGS sequence"/>
</dbReference>
<organism evidence="3 4">
    <name type="scientific">Saccharospirillum mangrovi</name>
    <dbReference type="NCBI Taxonomy" id="2161747"/>
    <lineage>
        <taxon>Bacteria</taxon>
        <taxon>Pseudomonadati</taxon>
        <taxon>Pseudomonadota</taxon>
        <taxon>Gammaproteobacteria</taxon>
        <taxon>Oceanospirillales</taxon>
        <taxon>Saccharospirillaceae</taxon>
        <taxon>Saccharospirillum</taxon>
    </lineage>
</organism>
<gene>
    <name evidence="3" type="ORF">ACFOOG_06595</name>
</gene>
<feature type="region of interest" description="Disordered" evidence="1">
    <location>
        <begin position="39"/>
        <end position="68"/>
    </location>
</feature>